<dbReference type="PANTHER" id="PTHR20836">
    <property type="entry name" value="DIHYDRODIPICOLINATE REDUCTASE"/>
    <property type="match status" value="1"/>
</dbReference>
<evidence type="ECO:0000256" key="3">
    <source>
        <dbReference type="ARBA" id="ARBA00022605"/>
    </source>
</evidence>
<keyword evidence="4 13" id="KW-0521">NADP</keyword>
<feature type="active site" description="Proton donor" evidence="13">
    <location>
        <position position="154"/>
    </location>
</feature>
<evidence type="ECO:0000256" key="12">
    <source>
        <dbReference type="ARBA" id="ARBA00049396"/>
    </source>
</evidence>
<feature type="binding site" evidence="13">
    <location>
        <position position="40"/>
    </location>
    <ligand>
        <name>NAD(+)</name>
        <dbReference type="ChEBI" id="CHEBI:57540"/>
    </ligand>
</feature>
<comment type="catalytic activity">
    <reaction evidence="11 13">
        <text>(S)-2,3,4,5-tetrahydrodipicolinate + NADP(+) + H2O = (2S,4S)-4-hydroxy-2,3,4,5-tetrahydrodipicolinate + NADPH + H(+)</text>
        <dbReference type="Rhea" id="RHEA:35331"/>
        <dbReference type="ChEBI" id="CHEBI:15377"/>
        <dbReference type="ChEBI" id="CHEBI:15378"/>
        <dbReference type="ChEBI" id="CHEBI:16845"/>
        <dbReference type="ChEBI" id="CHEBI:57783"/>
        <dbReference type="ChEBI" id="CHEBI:58349"/>
        <dbReference type="ChEBI" id="CHEBI:67139"/>
        <dbReference type="EC" id="1.17.1.8"/>
    </reaction>
</comment>
<evidence type="ECO:0000259" key="15">
    <source>
        <dbReference type="Pfam" id="PF05173"/>
    </source>
</evidence>
<evidence type="ECO:0000256" key="2">
    <source>
        <dbReference type="ARBA" id="ARBA00022490"/>
    </source>
</evidence>
<dbReference type="CDD" id="cd02274">
    <property type="entry name" value="DHDPR_N"/>
    <property type="match status" value="1"/>
</dbReference>
<feature type="domain" description="Dihydrodipicolinate reductase N-terminal" evidence="14">
    <location>
        <begin position="2"/>
        <end position="121"/>
    </location>
</feature>
<reference evidence="16 17" key="1">
    <citation type="journal article" date="2019" name="Nat. Microbiol.">
        <title>Wide diversity of methane and short-chain alkane metabolisms in uncultured archaea.</title>
        <authorList>
            <person name="Borrel G."/>
            <person name="Adam P.S."/>
            <person name="McKay L.J."/>
            <person name="Chen L.X."/>
            <person name="Sierra-Garcia I.N."/>
            <person name="Sieber C.M."/>
            <person name="Letourneur Q."/>
            <person name="Ghozlane A."/>
            <person name="Andersen G.L."/>
            <person name="Li W.J."/>
            <person name="Hallam S.J."/>
            <person name="Muyzer G."/>
            <person name="de Oliveira V.M."/>
            <person name="Inskeep W.P."/>
            <person name="Banfield J.F."/>
            <person name="Gribaldo S."/>
        </authorList>
    </citation>
    <scope>NUCLEOTIDE SEQUENCE [LARGE SCALE GENOMIC DNA]</scope>
    <source>
        <strain evidence="16">NM1b</strain>
    </source>
</reference>
<dbReference type="SUPFAM" id="SSF55347">
    <property type="entry name" value="Glyceraldehyde-3-phosphate dehydrogenase-like, C-terminal domain"/>
    <property type="match status" value="1"/>
</dbReference>
<evidence type="ECO:0000313" key="17">
    <source>
        <dbReference type="Proteomes" id="UP000320766"/>
    </source>
</evidence>
<comment type="caution">
    <text evidence="16">The sequence shown here is derived from an EMBL/GenBank/DDBJ whole genome shotgun (WGS) entry which is preliminary data.</text>
</comment>
<dbReference type="InterPro" id="IPR022663">
    <property type="entry name" value="DapB_C"/>
</dbReference>
<comment type="subunit">
    <text evidence="13">Homotetramer.</text>
</comment>
<comment type="function">
    <text evidence="13">Catalyzes the conversion of 4-hydroxy-tetrahydrodipicolinate (HTPA) to tetrahydrodipicolinate.</text>
</comment>
<comment type="caution">
    <text evidence="13">Was originally thought to be a dihydrodipicolinate reductase (DHDPR), catalyzing the conversion of dihydrodipicolinate to tetrahydrodipicolinate. However, it was shown in E.coli that the substrate of the enzymatic reaction is not dihydrodipicolinate (DHDP) but in fact (2S,4S)-4-hydroxy-2,3,4,5-tetrahydrodipicolinic acid (HTPA), the product released by the DapA-catalyzed reaction.</text>
</comment>
<dbReference type="InterPro" id="IPR036291">
    <property type="entry name" value="NAD(P)-bd_dom_sf"/>
</dbReference>
<dbReference type="InterPro" id="IPR022664">
    <property type="entry name" value="DapB_N_CS"/>
</dbReference>
<dbReference type="Proteomes" id="UP000320766">
    <property type="component" value="Unassembled WGS sequence"/>
</dbReference>
<dbReference type="FunFam" id="3.30.360.10:FF:000009">
    <property type="entry name" value="4-hydroxy-tetrahydrodipicolinate reductase"/>
    <property type="match status" value="1"/>
</dbReference>
<feature type="binding site" evidence="13">
    <location>
        <position position="151"/>
    </location>
    <ligand>
        <name>(S)-2,3,4,5-tetrahydrodipicolinate</name>
        <dbReference type="ChEBI" id="CHEBI:16845"/>
    </ligand>
</feature>
<dbReference type="GO" id="GO:0019877">
    <property type="term" value="P:diaminopimelate biosynthetic process"/>
    <property type="evidence" value="ECO:0007669"/>
    <property type="project" value="UniProtKB-UniRule"/>
</dbReference>
<dbReference type="GO" id="GO:0050661">
    <property type="term" value="F:NADP binding"/>
    <property type="evidence" value="ECO:0007669"/>
    <property type="project" value="UniProtKB-UniRule"/>
</dbReference>
<evidence type="ECO:0000256" key="4">
    <source>
        <dbReference type="ARBA" id="ARBA00022857"/>
    </source>
</evidence>
<protein>
    <recommendedName>
        <fullName evidence="10 13">4-hydroxy-tetrahydrodipicolinate reductase</fullName>
        <shortName evidence="13">HTPA reductase</shortName>
        <ecNumber evidence="10 13">1.17.1.8</ecNumber>
    </recommendedName>
</protein>
<dbReference type="AlphaFoldDB" id="A0A520KYX3"/>
<dbReference type="UniPathway" id="UPA00034">
    <property type="reaction ID" value="UER00018"/>
</dbReference>
<dbReference type="Pfam" id="PF01113">
    <property type="entry name" value="DapB_N"/>
    <property type="match status" value="1"/>
</dbReference>
<evidence type="ECO:0000256" key="9">
    <source>
        <dbReference type="ARBA" id="ARBA00037922"/>
    </source>
</evidence>
<accession>A0A520KYX3</accession>
<keyword evidence="8 13" id="KW-0457">Lysine biosynthesis</keyword>
<name>A0A520KYX3_9EURY</name>
<evidence type="ECO:0000256" key="6">
    <source>
        <dbReference type="ARBA" id="ARBA00023002"/>
    </source>
</evidence>
<dbReference type="Pfam" id="PF05173">
    <property type="entry name" value="DapB_C"/>
    <property type="match status" value="1"/>
</dbReference>
<keyword evidence="5 13" id="KW-0220">Diaminopimelate biosynthesis</keyword>
<gene>
    <name evidence="13" type="primary">dapB</name>
    <name evidence="16" type="ORF">EF807_00405</name>
</gene>
<dbReference type="EMBL" id="RXIL01000007">
    <property type="protein sequence ID" value="RZN73618.1"/>
    <property type="molecule type" value="Genomic_DNA"/>
</dbReference>
<evidence type="ECO:0000256" key="8">
    <source>
        <dbReference type="ARBA" id="ARBA00023154"/>
    </source>
</evidence>
<evidence type="ECO:0000259" key="14">
    <source>
        <dbReference type="Pfam" id="PF01113"/>
    </source>
</evidence>
<feature type="domain" description="Dihydrodipicolinate reductase C-terminal" evidence="15">
    <location>
        <begin position="124"/>
        <end position="258"/>
    </location>
</feature>
<dbReference type="Gene3D" id="3.40.50.720">
    <property type="entry name" value="NAD(P)-binding Rossmann-like Domain"/>
    <property type="match status" value="1"/>
</dbReference>
<feature type="binding site" evidence="13">
    <location>
        <position position="41"/>
    </location>
    <ligand>
        <name>NADP(+)</name>
        <dbReference type="ChEBI" id="CHEBI:58349"/>
    </ligand>
</feature>
<dbReference type="SUPFAM" id="SSF51735">
    <property type="entry name" value="NAD(P)-binding Rossmann-fold domains"/>
    <property type="match status" value="1"/>
</dbReference>
<dbReference type="GO" id="GO:0016726">
    <property type="term" value="F:oxidoreductase activity, acting on CH or CH2 groups, NAD or NADP as acceptor"/>
    <property type="evidence" value="ECO:0007669"/>
    <property type="project" value="UniProtKB-UniRule"/>
</dbReference>
<dbReference type="GO" id="GO:0005737">
    <property type="term" value="C:cytoplasm"/>
    <property type="evidence" value="ECO:0007669"/>
    <property type="project" value="UniProtKB-SubCell"/>
</dbReference>
<dbReference type="InterPro" id="IPR000846">
    <property type="entry name" value="DapB_N"/>
</dbReference>
<evidence type="ECO:0000313" key="16">
    <source>
        <dbReference type="EMBL" id="RZN73618.1"/>
    </source>
</evidence>
<dbReference type="PROSITE" id="PS01298">
    <property type="entry name" value="DAPB"/>
    <property type="match status" value="1"/>
</dbReference>
<comment type="pathway">
    <text evidence="9 13">Amino-acid biosynthesis; L-lysine biosynthesis via DAP pathway; (S)-tetrahydrodipicolinate from L-aspartate: step 4/4.</text>
</comment>
<dbReference type="PIRSF" id="PIRSF000161">
    <property type="entry name" value="DHPR"/>
    <property type="match status" value="1"/>
</dbReference>
<dbReference type="HAMAP" id="MF_00102">
    <property type="entry name" value="DapB"/>
    <property type="match status" value="1"/>
</dbReference>
<dbReference type="GO" id="GO:0008839">
    <property type="term" value="F:4-hydroxy-tetrahydrodipicolinate reductase"/>
    <property type="evidence" value="ECO:0007669"/>
    <property type="project" value="UniProtKB-UniRule"/>
</dbReference>
<evidence type="ECO:0000256" key="13">
    <source>
        <dbReference type="HAMAP-Rule" id="MF_00102"/>
    </source>
</evidence>
<dbReference type="NCBIfam" id="TIGR00036">
    <property type="entry name" value="dapB"/>
    <property type="match status" value="1"/>
</dbReference>
<feature type="binding site" evidence="13">
    <location>
        <begin position="8"/>
        <end position="13"/>
    </location>
    <ligand>
        <name>NAD(+)</name>
        <dbReference type="ChEBI" id="CHEBI:57540"/>
    </ligand>
</feature>
<dbReference type="EC" id="1.17.1.8" evidence="10 13"/>
<evidence type="ECO:0000256" key="10">
    <source>
        <dbReference type="ARBA" id="ARBA00038983"/>
    </source>
</evidence>
<dbReference type="GO" id="GO:0051287">
    <property type="term" value="F:NAD binding"/>
    <property type="evidence" value="ECO:0007669"/>
    <property type="project" value="UniProtKB-UniRule"/>
</dbReference>
<dbReference type="PANTHER" id="PTHR20836:SF0">
    <property type="entry name" value="4-HYDROXY-TETRAHYDRODIPICOLINATE REDUCTASE 1, CHLOROPLASTIC-RELATED"/>
    <property type="match status" value="1"/>
</dbReference>
<keyword evidence="2 13" id="KW-0963">Cytoplasm</keyword>
<feature type="binding site" evidence="13">
    <location>
        <begin position="93"/>
        <end position="95"/>
    </location>
    <ligand>
        <name>NAD(+)</name>
        <dbReference type="ChEBI" id="CHEBI:57540"/>
    </ligand>
</feature>
<evidence type="ECO:0000256" key="11">
    <source>
        <dbReference type="ARBA" id="ARBA00049080"/>
    </source>
</evidence>
<sequence length="260" mass="28342">MINVAVAGANGRMGALICKDVVEANDMELAVAMDVSGVGEKVGDLKIEDARRMDEIFEGLSPKADVYVDFTVADAAVENIETASRSGIDLVVGTTGFSKEQKEKIERAINGSVSAVISPNFSVGVNVFWKIVKEAAIHLKGYDAEIIESHHRFKKDSPSGTAKKAYDLLCEVWGEREPVYGRSGFSERKAEIGMHSIRAGDIVGDHTVLFGGEGERLEITHRAHSREAFASGVLRSIRWLSPSEGGREKKIYTMEDVLEL</sequence>
<keyword evidence="7 13" id="KW-0520">NAD</keyword>
<evidence type="ECO:0000256" key="7">
    <source>
        <dbReference type="ARBA" id="ARBA00023027"/>
    </source>
</evidence>
<keyword evidence="6 13" id="KW-0560">Oxidoreductase</keyword>
<evidence type="ECO:0000256" key="1">
    <source>
        <dbReference type="ARBA" id="ARBA00006642"/>
    </source>
</evidence>
<proteinExistence type="inferred from homology"/>
<feature type="binding site" evidence="13">
    <location>
        <begin position="118"/>
        <end position="121"/>
    </location>
    <ligand>
        <name>NAD(+)</name>
        <dbReference type="ChEBI" id="CHEBI:57540"/>
    </ligand>
</feature>
<feature type="binding site" evidence="13">
    <location>
        <begin position="160"/>
        <end position="161"/>
    </location>
    <ligand>
        <name>(S)-2,3,4,5-tetrahydrodipicolinate</name>
        <dbReference type="ChEBI" id="CHEBI:16845"/>
    </ligand>
</feature>
<evidence type="ECO:0000256" key="5">
    <source>
        <dbReference type="ARBA" id="ARBA00022915"/>
    </source>
</evidence>
<comment type="catalytic activity">
    <reaction evidence="12 13">
        <text>(S)-2,3,4,5-tetrahydrodipicolinate + NAD(+) + H2O = (2S,4S)-4-hydroxy-2,3,4,5-tetrahydrodipicolinate + NADH + H(+)</text>
        <dbReference type="Rhea" id="RHEA:35323"/>
        <dbReference type="ChEBI" id="CHEBI:15377"/>
        <dbReference type="ChEBI" id="CHEBI:15378"/>
        <dbReference type="ChEBI" id="CHEBI:16845"/>
        <dbReference type="ChEBI" id="CHEBI:57540"/>
        <dbReference type="ChEBI" id="CHEBI:57945"/>
        <dbReference type="ChEBI" id="CHEBI:67139"/>
        <dbReference type="EC" id="1.17.1.8"/>
    </reaction>
</comment>
<dbReference type="Gene3D" id="3.30.360.10">
    <property type="entry name" value="Dihydrodipicolinate Reductase, domain 2"/>
    <property type="match status" value="1"/>
</dbReference>
<comment type="similarity">
    <text evidence="1 13">Belongs to the DapB family.</text>
</comment>
<keyword evidence="3 13" id="KW-0028">Amino-acid biosynthesis</keyword>
<dbReference type="GO" id="GO:0009089">
    <property type="term" value="P:lysine biosynthetic process via diaminopimelate"/>
    <property type="evidence" value="ECO:0007669"/>
    <property type="project" value="UniProtKB-UniRule"/>
</dbReference>
<feature type="active site" description="Proton donor/acceptor" evidence="13">
    <location>
        <position position="150"/>
    </location>
</feature>
<comment type="subcellular location">
    <subcellularLocation>
        <location evidence="13">Cytoplasm</location>
    </subcellularLocation>
</comment>
<dbReference type="InterPro" id="IPR023940">
    <property type="entry name" value="DHDPR_bac"/>
</dbReference>
<organism evidence="16 17">
    <name type="scientific">Candidatus Methanolliviera hydrocarbonicum</name>
    <dbReference type="NCBI Taxonomy" id="2491085"/>
    <lineage>
        <taxon>Archaea</taxon>
        <taxon>Methanobacteriati</taxon>
        <taxon>Methanobacteriota</taxon>
        <taxon>Candidatus Methanoliparia</taxon>
        <taxon>Candidatus Methanoliparales</taxon>
        <taxon>Candidatus Methanollivieraceae</taxon>
        <taxon>Candidatus Methanolliviera</taxon>
    </lineage>
</organism>